<sequence length="346" mass="36741">MPGTVAVLQVRVGARFRGVVMLAVPAVGRAWFQLNAAWVLPGVTVALAFLLAGRVPPEVRPWLVGLAAFDLTVGAGVMAWQTRPRGDSGHAARWVWPVVRGALVALLLWPWLRSPAWLLLVPVLAWALWHSARTVPIAAVADDLEAQLARVTRFAPHLPWWRAAAFEVMTLGCALRRRALPSGQTFPSTSGADGPFLLIGALITLEAVPVHFLLAGRSGALAALHLCGTALGLLWVVGQVRACRERVTTVTADALLVRCGLFWNARVPLADIAQGRATRPDDEGARACVNVQPNVTVVLRRPATLLGVGGTPAQVVAVRLHVDDPGGLTSVLDAARAEIRPAPAPA</sequence>
<keyword evidence="1" id="KW-1133">Transmembrane helix</keyword>
<feature type="transmembrane region" description="Helical" evidence="1">
    <location>
        <begin position="220"/>
        <end position="237"/>
    </location>
</feature>
<proteinExistence type="predicted"/>
<evidence type="ECO:0000256" key="1">
    <source>
        <dbReference type="SAM" id="Phobius"/>
    </source>
</evidence>
<feature type="transmembrane region" description="Helical" evidence="1">
    <location>
        <begin position="30"/>
        <end position="51"/>
    </location>
</feature>
<evidence type="ECO:0008006" key="4">
    <source>
        <dbReference type="Google" id="ProtNLM"/>
    </source>
</evidence>
<name>A0ABQ2FJA0_9DEIO</name>
<dbReference type="EMBL" id="BMPE01000002">
    <property type="protein sequence ID" value="GGK96792.1"/>
    <property type="molecule type" value="Genomic_DNA"/>
</dbReference>
<feature type="transmembrane region" description="Helical" evidence="1">
    <location>
        <begin position="63"/>
        <end position="82"/>
    </location>
</feature>
<organism evidence="2 3">
    <name type="scientific">Deinococcus radiotolerans</name>
    <dbReference type="NCBI Taxonomy" id="1309407"/>
    <lineage>
        <taxon>Bacteria</taxon>
        <taxon>Thermotogati</taxon>
        <taxon>Deinococcota</taxon>
        <taxon>Deinococci</taxon>
        <taxon>Deinococcales</taxon>
        <taxon>Deinococcaceae</taxon>
        <taxon>Deinococcus</taxon>
    </lineage>
</organism>
<evidence type="ECO:0000313" key="2">
    <source>
        <dbReference type="EMBL" id="GGK96792.1"/>
    </source>
</evidence>
<accession>A0ABQ2FJA0</accession>
<protein>
    <recommendedName>
        <fullName evidence="4">DUF304 domain-containing protein</fullName>
    </recommendedName>
</protein>
<reference evidence="3" key="1">
    <citation type="journal article" date="2019" name="Int. J. Syst. Evol. Microbiol.">
        <title>The Global Catalogue of Microorganisms (GCM) 10K type strain sequencing project: providing services to taxonomists for standard genome sequencing and annotation.</title>
        <authorList>
            <consortium name="The Broad Institute Genomics Platform"/>
            <consortium name="The Broad Institute Genome Sequencing Center for Infectious Disease"/>
            <person name="Wu L."/>
            <person name="Ma J."/>
        </authorList>
    </citation>
    <scope>NUCLEOTIDE SEQUENCE [LARGE SCALE GENOMIC DNA]</scope>
    <source>
        <strain evidence="3">JCM 19173</strain>
    </source>
</reference>
<feature type="transmembrane region" description="Helical" evidence="1">
    <location>
        <begin position="196"/>
        <end position="214"/>
    </location>
</feature>
<keyword evidence="1" id="KW-0812">Transmembrane</keyword>
<keyword evidence="1" id="KW-0472">Membrane</keyword>
<comment type="caution">
    <text evidence="2">The sequence shown here is derived from an EMBL/GenBank/DDBJ whole genome shotgun (WGS) entry which is preliminary data.</text>
</comment>
<evidence type="ECO:0000313" key="3">
    <source>
        <dbReference type="Proteomes" id="UP000604341"/>
    </source>
</evidence>
<gene>
    <name evidence="2" type="ORF">GCM10010844_13980</name>
</gene>
<keyword evidence="3" id="KW-1185">Reference proteome</keyword>
<dbReference type="Proteomes" id="UP000604341">
    <property type="component" value="Unassembled WGS sequence"/>
</dbReference>